<evidence type="ECO:0000256" key="3">
    <source>
        <dbReference type="ARBA" id="ARBA00023163"/>
    </source>
</evidence>
<dbReference type="Proteomes" id="UP000366065">
    <property type="component" value="Unassembled WGS sequence"/>
</dbReference>
<evidence type="ECO:0000256" key="4">
    <source>
        <dbReference type="PROSITE-ProRule" id="PRU00335"/>
    </source>
</evidence>
<keyword evidence="1" id="KW-0805">Transcription regulation</keyword>
<dbReference type="PRINTS" id="PR00455">
    <property type="entry name" value="HTHTETR"/>
</dbReference>
<sequence length="203" mass="21817">MRYGTDHKQKSYERILDEASQAIRLDGPHKVGVAAVMSQAGLTHGAFYAHFSSKDALIEAAVAHMFEGSLSRWQQVTQGVTPQQGLSRFIDHYLSVERMDQRPLGCPMAALAADVPRMSPAVQAVFSAGVRTLTQAMAEKLAAMNVPDPDTTARSMMNELVGAISLARCEPDRARSLSMLDATRTKVKAQIGIGASSGDNSSP</sequence>
<reference evidence="6 7" key="1">
    <citation type="submission" date="2019-08" db="EMBL/GenBank/DDBJ databases">
        <authorList>
            <person name="Peeters C."/>
        </authorList>
    </citation>
    <scope>NUCLEOTIDE SEQUENCE [LARGE SCALE GENOMIC DNA]</scope>
    <source>
        <strain evidence="6 7">LMG 20602</strain>
    </source>
</reference>
<keyword evidence="7" id="KW-1185">Reference proteome</keyword>
<evidence type="ECO:0000256" key="2">
    <source>
        <dbReference type="ARBA" id="ARBA00023125"/>
    </source>
</evidence>
<dbReference type="Pfam" id="PF00440">
    <property type="entry name" value="TetR_N"/>
    <property type="match status" value="1"/>
</dbReference>
<comment type="caution">
    <text evidence="6">The sequence shown here is derived from an EMBL/GenBank/DDBJ whole genome shotgun (WGS) entry which is preliminary data.</text>
</comment>
<organism evidence="6 7">
    <name type="scientific">Pandoraea capi</name>
    <dbReference type="NCBI Taxonomy" id="2508286"/>
    <lineage>
        <taxon>Bacteria</taxon>
        <taxon>Pseudomonadati</taxon>
        <taxon>Pseudomonadota</taxon>
        <taxon>Betaproteobacteria</taxon>
        <taxon>Burkholderiales</taxon>
        <taxon>Burkholderiaceae</taxon>
        <taxon>Pandoraea</taxon>
    </lineage>
</organism>
<dbReference type="PROSITE" id="PS50977">
    <property type="entry name" value="HTH_TETR_2"/>
    <property type="match status" value="1"/>
</dbReference>
<dbReference type="RefSeq" id="WP_150722414.1">
    <property type="nucleotide sequence ID" value="NZ_CABPRV010000009.1"/>
</dbReference>
<dbReference type="PANTHER" id="PTHR47506:SF7">
    <property type="entry name" value="TRANSCRIPTIONAL REGULATORY PROTEIN"/>
    <property type="match status" value="1"/>
</dbReference>
<keyword evidence="3" id="KW-0804">Transcription</keyword>
<dbReference type="InterPro" id="IPR009057">
    <property type="entry name" value="Homeodomain-like_sf"/>
</dbReference>
<dbReference type="InterPro" id="IPR001647">
    <property type="entry name" value="HTH_TetR"/>
</dbReference>
<dbReference type="SUPFAM" id="SSF46689">
    <property type="entry name" value="Homeodomain-like"/>
    <property type="match status" value="1"/>
</dbReference>
<feature type="domain" description="HTH tetR-type" evidence="5">
    <location>
        <begin position="9"/>
        <end position="69"/>
    </location>
</feature>
<feature type="DNA-binding region" description="H-T-H motif" evidence="4">
    <location>
        <begin position="32"/>
        <end position="51"/>
    </location>
</feature>
<dbReference type="PANTHER" id="PTHR47506">
    <property type="entry name" value="TRANSCRIPTIONAL REGULATORY PROTEIN"/>
    <property type="match status" value="1"/>
</dbReference>
<protein>
    <submittedName>
        <fullName evidence="6">TetR family transcriptional regulator</fullName>
    </submittedName>
</protein>
<dbReference type="InterPro" id="IPR036271">
    <property type="entry name" value="Tet_transcr_reg_TetR-rel_C_sf"/>
</dbReference>
<dbReference type="Gene3D" id="1.10.357.10">
    <property type="entry name" value="Tetracycline Repressor, domain 2"/>
    <property type="match status" value="1"/>
</dbReference>
<evidence type="ECO:0000256" key="1">
    <source>
        <dbReference type="ARBA" id="ARBA00023015"/>
    </source>
</evidence>
<keyword evidence="2 4" id="KW-0238">DNA-binding</keyword>
<name>A0ABY6W5X9_9BURK</name>
<dbReference type="Gene3D" id="1.10.10.60">
    <property type="entry name" value="Homeodomain-like"/>
    <property type="match status" value="1"/>
</dbReference>
<evidence type="ECO:0000313" key="6">
    <source>
        <dbReference type="EMBL" id="VVE30628.1"/>
    </source>
</evidence>
<evidence type="ECO:0000313" key="7">
    <source>
        <dbReference type="Proteomes" id="UP000366065"/>
    </source>
</evidence>
<dbReference type="SUPFAM" id="SSF48498">
    <property type="entry name" value="Tetracyclin repressor-like, C-terminal domain"/>
    <property type="match status" value="1"/>
</dbReference>
<dbReference type="EMBL" id="CABPRV010000009">
    <property type="protein sequence ID" value="VVE30628.1"/>
    <property type="molecule type" value="Genomic_DNA"/>
</dbReference>
<accession>A0ABY6W5X9</accession>
<proteinExistence type="predicted"/>
<gene>
    <name evidence="6" type="ORF">PCA20602_03633</name>
</gene>
<evidence type="ECO:0000259" key="5">
    <source>
        <dbReference type="PROSITE" id="PS50977"/>
    </source>
</evidence>